<dbReference type="EMBL" id="LAZR01005184">
    <property type="protein sequence ID" value="KKN02090.1"/>
    <property type="molecule type" value="Genomic_DNA"/>
</dbReference>
<comment type="caution">
    <text evidence="1">The sequence shown here is derived from an EMBL/GenBank/DDBJ whole genome shotgun (WGS) entry which is preliminary data.</text>
</comment>
<gene>
    <name evidence="1" type="ORF">LCGC14_1121200</name>
</gene>
<protein>
    <submittedName>
        <fullName evidence="1">Uncharacterized protein</fullName>
    </submittedName>
</protein>
<name>A0A0F9M3X3_9ZZZZ</name>
<evidence type="ECO:0000313" key="1">
    <source>
        <dbReference type="EMBL" id="KKN02090.1"/>
    </source>
</evidence>
<sequence>MVSRNQRTLCLLALFISINLILFFSIPSLNFTVDEKSTKENTYTPIKNYPMISSGYNYDSVDEILDSKILNYSTYGYFPQTYQPSLQSMYYGLKFLMIIC</sequence>
<dbReference type="AlphaFoldDB" id="A0A0F9M3X3"/>
<accession>A0A0F9M3X3</accession>
<organism evidence="1">
    <name type="scientific">marine sediment metagenome</name>
    <dbReference type="NCBI Taxonomy" id="412755"/>
    <lineage>
        <taxon>unclassified sequences</taxon>
        <taxon>metagenomes</taxon>
        <taxon>ecological metagenomes</taxon>
    </lineage>
</organism>
<proteinExistence type="predicted"/>
<reference evidence="1" key="1">
    <citation type="journal article" date="2015" name="Nature">
        <title>Complex archaea that bridge the gap between prokaryotes and eukaryotes.</title>
        <authorList>
            <person name="Spang A."/>
            <person name="Saw J.H."/>
            <person name="Jorgensen S.L."/>
            <person name="Zaremba-Niedzwiedzka K."/>
            <person name="Martijn J."/>
            <person name="Lind A.E."/>
            <person name="van Eijk R."/>
            <person name="Schleper C."/>
            <person name="Guy L."/>
            <person name="Ettema T.J."/>
        </authorList>
    </citation>
    <scope>NUCLEOTIDE SEQUENCE</scope>
</reference>